<accession>A0AAN7AIK6</accession>
<reference evidence="3" key="2">
    <citation type="submission" date="2023-05" db="EMBL/GenBank/DDBJ databases">
        <authorList>
            <consortium name="Lawrence Berkeley National Laboratory"/>
            <person name="Steindorff A."/>
            <person name="Hensen N."/>
            <person name="Bonometti L."/>
            <person name="Westerberg I."/>
            <person name="Brannstrom I.O."/>
            <person name="Guillou S."/>
            <person name="Cros-Aarteil S."/>
            <person name="Calhoun S."/>
            <person name="Haridas S."/>
            <person name="Kuo A."/>
            <person name="Mondo S."/>
            <person name="Pangilinan J."/>
            <person name="Riley R."/>
            <person name="Labutti K."/>
            <person name="Andreopoulos B."/>
            <person name="Lipzen A."/>
            <person name="Chen C."/>
            <person name="Yanf M."/>
            <person name="Daum C."/>
            <person name="Ng V."/>
            <person name="Clum A."/>
            <person name="Ohm R."/>
            <person name="Martin F."/>
            <person name="Silar P."/>
            <person name="Natvig D."/>
            <person name="Lalanne C."/>
            <person name="Gautier V."/>
            <person name="Ament-Velasquez S.L."/>
            <person name="Kruys A."/>
            <person name="Hutchinson M.I."/>
            <person name="Powell A.J."/>
            <person name="Barry K."/>
            <person name="Miller A.N."/>
            <person name="Grigoriev I.V."/>
            <person name="Debuchy R."/>
            <person name="Gladieux P."/>
            <person name="Thoren M.H."/>
            <person name="Johannesson H."/>
        </authorList>
    </citation>
    <scope>NUCLEOTIDE SEQUENCE</scope>
    <source>
        <strain evidence="3">PSN309</strain>
    </source>
</reference>
<keyword evidence="2" id="KW-0472">Membrane</keyword>
<comment type="caution">
    <text evidence="3">The sequence shown here is derived from an EMBL/GenBank/DDBJ whole genome shotgun (WGS) entry which is preliminary data.</text>
</comment>
<evidence type="ECO:0000256" key="1">
    <source>
        <dbReference type="SAM" id="MobiDB-lite"/>
    </source>
</evidence>
<sequence length="415" mass="46880">MDLSDGSFFPLQAVTNEDLASLCEAIWEWTPCQQWISGESCQTPGCSCQRAIKLQPFFDYYKDVTAHYLPDHVGQSDPALGSHSHLISIISLLKTHPEKSRLELTVRYFEERLKKEGNESSGPAQSDRDRALNIGARITVMTPPSAQGHWDGLLETGTRPLVWHGDRSLHDFVNTAFPKKIHPALDIDIETASSAKIDIHSITAERAKRVARLKLIPTDDLRDHLLLDEKAGTLSIFHYTSVLKEHLLAAERQYHHDQNQPHGQQQRSPPSHKLKQSPLLPHQLALETLLTLKEILFPDDRESQSILRTLVSKKQFDPDLIRIVDTPSYLSAVSAPYQYQYWGSRLMDLHEELENPTPRGFFATWLERKSGARYVMMATLAGVGIAVLLGILGLAVGIFQAWVAWQQWKHPVISD</sequence>
<feature type="compositionally biased region" description="Polar residues" evidence="1">
    <location>
        <begin position="260"/>
        <end position="269"/>
    </location>
</feature>
<proteinExistence type="predicted"/>
<feature type="transmembrane region" description="Helical" evidence="2">
    <location>
        <begin position="374"/>
        <end position="405"/>
    </location>
</feature>
<dbReference type="AlphaFoldDB" id="A0AAN7AIK6"/>
<dbReference type="EMBL" id="MU864386">
    <property type="protein sequence ID" value="KAK4188588.1"/>
    <property type="molecule type" value="Genomic_DNA"/>
</dbReference>
<evidence type="ECO:0000256" key="2">
    <source>
        <dbReference type="SAM" id="Phobius"/>
    </source>
</evidence>
<dbReference type="Proteomes" id="UP001302126">
    <property type="component" value="Unassembled WGS sequence"/>
</dbReference>
<keyword evidence="2" id="KW-1133">Transmembrane helix</keyword>
<feature type="region of interest" description="Disordered" evidence="1">
    <location>
        <begin position="256"/>
        <end position="276"/>
    </location>
</feature>
<name>A0AAN7AIK6_9PEZI</name>
<reference evidence="3" key="1">
    <citation type="journal article" date="2023" name="Mol. Phylogenet. Evol.">
        <title>Genome-scale phylogeny and comparative genomics of the fungal order Sordariales.</title>
        <authorList>
            <person name="Hensen N."/>
            <person name="Bonometti L."/>
            <person name="Westerberg I."/>
            <person name="Brannstrom I.O."/>
            <person name="Guillou S."/>
            <person name="Cros-Aarteil S."/>
            <person name="Calhoun S."/>
            <person name="Haridas S."/>
            <person name="Kuo A."/>
            <person name="Mondo S."/>
            <person name="Pangilinan J."/>
            <person name="Riley R."/>
            <person name="LaButti K."/>
            <person name="Andreopoulos B."/>
            <person name="Lipzen A."/>
            <person name="Chen C."/>
            <person name="Yan M."/>
            <person name="Daum C."/>
            <person name="Ng V."/>
            <person name="Clum A."/>
            <person name="Steindorff A."/>
            <person name="Ohm R.A."/>
            <person name="Martin F."/>
            <person name="Silar P."/>
            <person name="Natvig D.O."/>
            <person name="Lalanne C."/>
            <person name="Gautier V."/>
            <person name="Ament-Velasquez S.L."/>
            <person name="Kruys A."/>
            <person name="Hutchinson M.I."/>
            <person name="Powell A.J."/>
            <person name="Barry K."/>
            <person name="Miller A.N."/>
            <person name="Grigoriev I.V."/>
            <person name="Debuchy R."/>
            <person name="Gladieux P."/>
            <person name="Hiltunen Thoren M."/>
            <person name="Johannesson H."/>
        </authorList>
    </citation>
    <scope>NUCLEOTIDE SEQUENCE</scope>
    <source>
        <strain evidence="3">PSN309</strain>
    </source>
</reference>
<keyword evidence="4" id="KW-1185">Reference proteome</keyword>
<gene>
    <name evidence="3" type="ORF">QBC35DRAFT_495867</name>
</gene>
<protein>
    <submittedName>
        <fullName evidence="3">Uncharacterized protein</fullName>
    </submittedName>
</protein>
<evidence type="ECO:0000313" key="4">
    <source>
        <dbReference type="Proteomes" id="UP001302126"/>
    </source>
</evidence>
<keyword evidence="2" id="KW-0812">Transmembrane</keyword>
<evidence type="ECO:0000313" key="3">
    <source>
        <dbReference type="EMBL" id="KAK4188588.1"/>
    </source>
</evidence>
<organism evidence="3 4">
    <name type="scientific">Podospora australis</name>
    <dbReference type="NCBI Taxonomy" id="1536484"/>
    <lineage>
        <taxon>Eukaryota</taxon>
        <taxon>Fungi</taxon>
        <taxon>Dikarya</taxon>
        <taxon>Ascomycota</taxon>
        <taxon>Pezizomycotina</taxon>
        <taxon>Sordariomycetes</taxon>
        <taxon>Sordariomycetidae</taxon>
        <taxon>Sordariales</taxon>
        <taxon>Podosporaceae</taxon>
        <taxon>Podospora</taxon>
    </lineage>
</organism>